<feature type="compositionally biased region" description="Low complexity" evidence="6">
    <location>
        <begin position="313"/>
        <end position="330"/>
    </location>
</feature>
<dbReference type="CDD" id="cd08646">
    <property type="entry name" value="FMT_core_Met-tRNA-FMT_N"/>
    <property type="match status" value="1"/>
</dbReference>
<feature type="binding site" evidence="5">
    <location>
        <begin position="109"/>
        <end position="112"/>
    </location>
    <ligand>
        <name>(6S)-5,6,7,8-tetrahydrofolate</name>
        <dbReference type="ChEBI" id="CHEBI:57453"/>
    </ligand>
</feature>
<feature type="region of interest" description="Disordered" evidence="6">
    <location>
        <begin position="304"/>
        <end position="330"/>
    </location>
</feature>
<evidence type="ECO:0000256" key="1">
    <source>
        <dbReference type="ARBA" id="ARBA00010699"/>
    </source>
</evidence>
<dbReference type="GO" id="GO:0004479">
    <property type="term" value="F:methionyl-tRNA formyltransferase activity"/>
    <property type="evidence" value="ECO:0007669"/>
    <property type="project" value="UniProtKB-UniRule"/>
</dbReference>
<dbReference type="PANTHER" id="PTHR11138">
    <property type="entry name" value="METHIONYL-TRNA FORMYLTRANSFERASE"/>
    <property type="match status" value="1"/>
</dbReference>
<comment type="similarity">
    <text evidence="1 5">Belongs to the Fmt family.</text>
</comment>
<dbReference type="AlphaFoldDB" id="A0A495IFY0"/>
<dbReference type="InterPro" id="IPR005794">
    <property type="entry name" value="Fmt"/>
</dbReference>
<comment type="caution">
    <text evidence="9">The sequence shown here is derived from an EMBL/GenBank/DDBJ whole genome shotgun (WGS) entry which is preliminary data.</text>
</comment>
<dbReference type="InterPro" id="IPR011034">
    <property type="entry name" value="Formyl_transferase-like_C_sf"/>
</dbReference>
<reference evidence="9 10" key="1">
    <citation type="submission" date="2018-10" db="EMBL/GenBank/DDBJ databases">
        <title>Sequencing the genomes of 1000 actinobacteria strains.</title>
        <authorList>
            <person name="Klenk H.-P."/>
        </authorList>
    </citation>
    <scope>NUCLEOTIDE SEQUENCE [LARGE SCALE GENOMIC DNA]</scope>
    <source>
        <strain evidence="9 10">DSM 17894</strain>
    </source>
</reference>
<dbReference type="PANTHER" id="PTHR11138:SF5">
    <property type="entry name" value="METHIONYL-TRNA FORMYLTRANSFERASE, MITOCHONDRIAL"/>
    <property type="match status" value="1"/>
</dbReference>
<sequence>MRLVFAGSPAAAVPSLRALAASPDHEVAAVLTRDDTPQGRKRVLTPTPVADAAAELGIPVIKARRITDEVTSAIVETQADLGVIVAYGALLREPLLSTLRLGWINLHFSLLPRWRGAAPVQRALIAGDTETGAAVFQLVPELDAGVVHGQITKPLHGDETAGVLLGELAISGALLLSRVVDEIGAGTSTPVEQQGDVTLAPKLTLDDARLDPSQPAAAVYDRFRGVTPEPGAFVEVAGARLKLLAAKPAGPGTPAVPAGAFLLDGRRALLGAGGGALELVTVQPAGKKPMAAADWLRGVASRETLRVDDPAAEADGPAAPGTASATGAAS</sequence>
<evidence type="ECO:0000313" key="9">
    <source>
        <dbReference type="EMBL" id="RKR74115.1"/>
    </source>
</evidence>
<dbReference type="Proteomes" id="UP000280008">
    <property type="component" value="Unassembled WGS sequence"/>
</dbReference>
<dbReference type="NCBIfam" id="TIGR00460">
    <property type="entry name" value="fmt"/>
    <property type="match status" value="1"/>
</dbReference>
<dbReference type="CDD" id="cd08704">
    <property type="entry name" value="Met_tRNA_FMT_C"/>
    <property type="match status" value="1"/>
</dbReference>
<evidence type="ECO:0000256" key="6">
    <source>
        <dbReference type="SAM" id="MobiDB-lite"/>
    </source>
</evidence>
<gene>
    <name evidence="5" type="primary">fmt</name>
    <name evidence="9" type="ORF">C8E83_1221</name>
</gene>
<keyword evidence="10" id="KW-1185">Reference proteome</keyword>
<keyword evidence="4 5" id="KW-0648">Protein biosynthesis</keyword>
<dbReference type="OrthoDB" id="9802815at2"/>
<evidence type="ECO:0000256" key="3">
    <source>
        <dbReference type="ARBA" id="ARBA00022679"/>
    </source>
</evidence>
<organism evidence="9 10">
    <name type="scientific">Frondihabitans australicus</name>
    <dbReference type="NCBI Taxonomy" id="386892"/>
    <lineage>
        <taxon>Bacteria</taxon>
        <taxon>Bacillati</taxon>
        <taxon>Actinomycetota</taxon>
        <taxon>Actinomycetes</taxon>
        <taxon>Micrococcales</taxon>
        <taxon>Microbacteriaceae</taxon>
        <taxon>Frondihabitans</taxon>
    </lineage>
</organism>
<dbReference type="SUPFAM" id="SSF50486">
    <property type="entry name" value="FMT C-terminal domain-like"/>
    <property type="match status" value="1"/>
</dbReference>
<keyword evidence="3 5" id="KW-0808">Transferase</keyword>
<evidence type="ECO:0000259" key="8">
    <source>
        <dbReference type="Pfam" id="PF02911"/>
    </source>
</evidence>
<dbReference type="GO" id="GO:0005829">
    <property type="term" value="C:cytosol"/>
    <property type="evidence" value="ECO:0007669"/>
    <property type="project" value="TreeGrafter"/>
</dbReference>
<dbReference type="Pfam" id="PF02911">
    <property type="entry name" value="Formyl_trans_C"/>
    <property type="match status" value="1"/>
</dbReference>
<dbReference type="InterPro" id="IPR005793">
    <property type="entry name" value="Formyl_trans_C"/>
</dbReference>
<dbReference type="InterPro" id="IPR041711">
    <property type="entry name" value="Met-tRNA-FMT_N"/>
</dbReference>
<dbReference type="RefSeq" id="WP_121368896.1">
    <property type="nucleotide sequence ID" value="NZ_RBKS01000001.1"/>
</dbReference>
<feature type="domain" description="Formyl transferase C-terminal" evidence="8">
    <location>
        <begin position="202"/>
        <end position="298"/>
    </location>
</feature>
<evidence type="ECO:0000259" key="7">
    <source>
        <dbReference type="Pfam" id="PF00551"/>
    </source>
</evidence>
<dbReference type="InterPro" id="IPR044135">
    <property type="entry name" value="Met-tRNA-FMT_C"/>
</dbReference>
<dbReference type="HAMAP" id="MF_00182">
    <property type="entry name" value="Formyl_trans"/>
    <property type="match status" value="1"/>
</dbReference>
<dbReference type="Gene3D" id="3.40.50.12230">
    <property type="match status" value="1"/>
</dbReference>
<proteinExistence type="inferred from homology"/>
<evidence type="ECO:0000256" key="5">
    <source>
        <dbReference type="HAMAP-Rule" id="MF_00182"/>
    </source>
</evidence>
<dbReference type="InterPro" id="IPR002376">
    <property type="entry name" value="Formyl_transf_N"/>
</dbReference>
<comment type="function">
    <text evidence="5">Attaches a formyl group to the free amino group of methionyl-tRNA(fMet). The formyl group appears to play a dual role in the initiator identity of N-formylmethionyl-tRNA by promoting its recognition by IF2 and preventing the misappropriation of this tRNA by the elongation apparatus.</text>
</comment>
<dbReference type="Pfam" id="PF00551">
    <property type="entry name" value="Formyl_trans_N"/>
    <property type="match status" value="1"/>
</dbReference>
<evidence type="ECO:0000313" key="10">
    <source>
        <dbReference type="Proteomes" id="UP000280008"/>
    </source>
</evidence>
<comment type="catalytic activity">
    <reaction evidence="5">
        <text>L-methionyl-tRNA(fMet) + (6R)-10-formyltetrahydrofolate = N-formyl-L-methionyl-tRNA(fMet) + (6S)-5,6,7,8-tetrahydrofolate + H(+)</text>
        <dbReference type="Rhea" id="RHEA:24380"/>
        <dbReference type="Rhea" id="RHEA-COMP:9952"/>
        <dbReference type="Rhea" id="RHEA-COMP:9953"/>
        <dbReference type="ChEBI" id="CHEBI:15378"/>
        <dbReference type="ChEBI" id="CHEBI:57453"/>
        <dbReference type="ChEBI" id="CHEBI:78530"/>
        <dbReference type="ChEBI" id="CHEBI:78844"/>
        <dbReference type="ChEBI" id="CHEBI:195366"/>
        <dbReference type="EC" id="2.1.2.9"/>
    </reaction>
</comment>
<dbReference type="EC" id="2.1.2.9" evidence="2 5"/>
<dbReference type="InterPro" id="IPR036477">
    <property type="entry name" value="Formyl_transf_N_sf"/>
</dbReference>
<name>A0A495IFY0_9MICO</name>
<dbReference type="EMBL" id="RBKS01000001">
    <property type="protein sequence ID" value="RKR74115.1"/>
    <property type="molecule type" value="Genomic_DNA"/>
</dbReference>
<feature type="domain" description="Formyl transferase N-terminal" evidence="7">
    <location>
        <begin position="4"/>
        <end position="164"/>
    </location>
</feature>
<protein>
    <recommendedName>
        <fullName evidence="2 5">Methionyl-tRNA formyltransferase</fullName>
        <ecNumber evidence="2 5">2.1.2.9</ecNumber>
    </recommendedName>
</protein>
<evidence type="ECO:0000256" key="4">
    <source>
        <dbReference type="ARBA" id="ARBA00022917"/>
    </source>
</evidence>
<dbReference type="SUPFAM" id="SSF53328">
    <property type="entry name" value="Formyltransferase"/>
    <property type="match status" value="1"/>
</dbReference>
<accession>A0A495IFY0</accession>
<evidence type="ECO:0000256" key="2">
    <source>
        <dbReference type="ARBA" id="ARBA00012261"/>
    </source>
</evidence>